<keyword evidence="1" id="KW-0812">Transmembrane</keyword>
<reference evidence="2 3" key="1">
    <citation type="submission" date="2021-03" db="EMBL/GenBank/DDBJ databases">
        <title>Sequencing the genomes of 1000 actinobacteria strains.</title>
        <authorList>
            <person name="Klenk H.-P."/>
        </authorList>
    </citation>
    <scope>NUCLEOTIDE SEQUENCE [LARGE SCALE GENOMIC DNA]</scope>
    <source>
        <strain evidence="2 3">DSM 20168</strain>
    </source>
</reference>
<evidence type="ECO:0000313" key="2">
    <source>
        <dbReference type="EMBL" id="MBP2399715.1"/>
    </source>
</evidence>
<proteinExistence type="predicted"/>
<keyword evidence="1" id="KW-0472">Membrane</keyword>
<sequence length="383" mass="41438">MPENRRHAGAAGDSAGALIARYPVDDRNWAETFHASLLWAGLSQRQCLGLLREQLDAICDSDESVEQLLGDPWRCGVEKAAEVMSPEQLARQEQPVDSGRVLLMGFLLTLGLLLLGFGVWTAASDGWLARSWDGWQLGALCTAAGSALSLSFGWYLYTCGRLHRAWLVAVLGTAASAGAGLPLVLLVDEVPLPNAAGPLGGALLLVLAWICIHPGSGAADPESPAEPAGAAAPAMDSGQWLARTQMLLRGRYGFSRSEAARQLAEVREHCLQTGALHPAEQFGTPSEFAMSLGGSNPGAVVRRWWLGRLAFLALVAYYGVSVLSQLFEQGPSPWRVALAIMWFLLLLTACWRLRPAQRREEVCAKLEQRQRRAEAVLARYDNS</sequence>
<feature type="transmembrane region" description="Helical" evidence="1">
    <location>
        <begin position="135"/>
        <end position="158"/>
    </location>
</feature>
<feature type="transmembrane region" description="Helical" evidence="1">
    <location>
        <begin position="101"/>
        <end position="123"/>
    </location>
</feature>
<organism evidence="2 3">
    <name type="scientific">Glutamicibacter protophormiae</name>
    <name type="common">Brevibacterium protophormiae</name>
    <dbReference type="NCBI Taxonomy" id="37930"/>
    <lineage>
        <taxon>Bacteria</taxon>
        <taxon>Bacillati</taxon>
        <taxon>Actinomycetota</taxon>
        <taxon>Actinomycetes</taxon>
        <taxon>Micrococcales</taxon>
        <taxon>Micrococcaceae</taxon>
        <taxon>Glutamicibacter</taxon>
    </lineage>
</organism>
<keyword evidence="1" id="KW-1133">Transmembrane helix</keyword>
<dbReference type="EMBL" id="JAGIOJ010000001">
    <property type="protein sequence ID" value="MBP2399715.1"/>
    <property type="molecule type" value="Genomic_DNA"/>
</dbReference>
<name>A0ABS4XT82_GLUPR</name>
<comment type="caution">
    <text evidence="2">The sequence shown here is derived from an EMBL/GenBank/DDBJ whole genome shotgun (WGS) entry which is preliminary data.</text>
</comment>
<evidence type="ECO:0000256" key="1">
    <source>
        <dbReference type="SAM" id="Phobius"/>
    </source>
</evidence>
<feature type="transmembrane region" description="Helical" evidence="1">
    <location>
        <begin position="165"/>
        <end position="186"/>
    </location>
</feature>
<protein>
    <submittedName>
        <fullName evidence="2">Phosphatidylglycerophosphate synthase</fullName>
    </submittedName>
</protein>
<feature type="transmembrane region" description="Helical" evidence="1">
    <location>
        <begin position="333"/>
        <end position="351"/>
    </location>
</feature>
<keyword evidence="3" id="KW-1185">Reference proteome</keyword>
<gene>
    <name evidence="2" type="ORF">JOF39_002796</name>
</gene>
<dbReference type="Proteomes" id="UP001195422">
    <property type="component" value="Unassembled WGS sequence"/>
</dbReference>
<evidence type="ECO:0000313" key="3">
    <source>
        <dbReference type="Proteomes" id="UP001195422"/>
    </source>
</evidence>
<accession>A0ABS4XT82</accession>
<feature type="transmembrane region" description="Helical" evidence="1">
    <location>
        <begin position="309"/>
        <end position="327"/>
    </location>
</feature>
<dbReference type="RefSeq" id="WP_188948296.1">
    <property type="nucleotide sequence ID" value="NZ_BMPH01000006.1"/>
</dbReference>
<feature type="transmembrane region" description="Helical" evidence="1">
    <location>
        <begin position="192"/>
        <end position="212"/>
    </location>
</feature>